<protein>
    <submittedName>
        <fullName evidence="4">Group 1 glycosyl transferase</fullName>
    </submittedName>
</protein>
<dbReference type="InterPro" id="IPR050194">
    <property type="entry name" value="Glycosyltransferase_grp1"/>
</dbReference>
<keyword evidence="4" id="KW-0808">Transferase</keyword>
<sequence>MTTDILYIVSRLRPSGPTNQLYYILKHLNDEFDATILTLSPEPEDTELPLFQDLGVNYETLGLSRWEGLLFGPWRLRRKVQEIDPDIVQTQGIRADTLSALFLKGYPRITTVRNYPYDDYPAKFGTLQGKAMAAEHIRVYRRIDHPVACSETIADMVRPHGVDATPIQNGVDTEAYSPVSDEEKRRLRKPLDIPESAMVFVSVGTLIPRKNPLDVIEGFQNADIENGMLLLLGDGPLQEECKSLAAGDDRVRLEGWVDNVSEYLGASDFFVSASSSEGLPNTVMEALSCGLPVILSDIQPHREILQYNAEAGTVFDLGDTRSLSEVLSEILNEEYSVVTAAARTLVVRNLSAKRMCEQYQDQYRKITIPKENVTQKEYHMYGAREE</sequence>
<dbReference type="PANTHER" id="PTHR45947">
    <property type="entry name" value="SULFOQUINOVOSYL TRANSFERASE SQD2"/>
    <property type="match status" value="1"/>
</dbReference>
<gene>
    <name evidence="4" type="ORF">DJ79_02520</name>
</gene>
<comment type="caution">
    <text evidence="4">The sequence shown here is derived from an EMBL/GenBank/DDBJ whole genome shotgun (WGS) entry which is preliminary data.</text>
</comment>
<dbReference type="InterPro" id="IPR001296">
    <property type="entry name" value="Glyco_trans_1"/>
</dbReference>
<dbReference type="GO" id="GO:0016757">
    <property type="term" value="F:glycosyltransferase activity"/>
    <property type="evidence" value="ECO:0007669"/>
    <property type="project" value="InterPro"/>
</dbReference>
<evidence type="ECO:0000313" key="5">
    <source>
        <dbReference type="Proteomes" id="UP000215607"/>
    </source>
</evidence>
<feature type="region of interest" description="Disordered" evidence="1">
    <location>
        <begin position="164"/>
        <end position="183"/>
    </location>
</feature>
<proteinExistence type="predicted"/>
<dbReference type="SUPFAM" id="SSF53756">
    <property type="entry name" value="UDP-Glycosyltransferase/glycogen phosphorylase"/>
    <property type="match status" value="1"/>
</dbReference>
<dbReference type="PANTHER" id="PTHR45947:SF3">
    <property type="entry name" value="SULFOQUINOVOSYL TRANSFERASE SQD2"/>
    <property type="match status" value="1"/>
</dbReference>
<feature type="domain" description="Glycosyltransferase subfamily 4-like N-terminal" evidence="3">
    <location>
        <begin position="16"/>
        <end position="174"/>
    </location>
</feature>
<dbReference type="InterPro" id="IPR028098">
    <property type="entry name" value="Glyco_trans_4-like_N"/>
</dbReference>
<name>A0A256JLE2_HALEZ</name>
<dbReference type="EMBL" id="NHPA01000013">
    <property type="protein sequence ID" value="OYR69590.1"/>
    <property type="molecule type" value="Genomic_DNA"/>
</dbReference>
<dbReference type="AlphaFoldDB" id="A0A256JLE2"/>
<evidence type="ECO:0000259" key="2">
    <source>
        <dbReference type="Pfam" id="PF00534"/>
    </source>
</evidence>
<dbReference type="Pfam" id="PF13439">
    <property type="entry name" value="Glyco_transf_4"/>
    <property type="match status" value="1"/>
</dbReference>
<feature type="domain" description="Glycosyl transferase family 1" evidence="2">
    <location>
        <begin position="184"/>
        <end position="334"/>
    </location>
</feature>
<organism evidence="4 5">
    <name type="scientific">Halorubrum ezzemoulense</name>
    <name type="common">Halorubrum chaoviator</name>
    <dbReference type="NCBI Taxonomy" id="337243"/>
    <lineage>
        <taxon>Archaea</taxon>
        <taxon>Methanobacteriati</taxon>
        <taxon>Methanobacteriota</taxon>
        <taxon>Stenosarchaea group</taxon>
        <taxon>Halobacteria</taxon>
        <taxon>Halobacteriales</taxon>
        <taxon>Haloferacaceae</taxon>
        <taxon>Halorubrum</taxon>
    </lineage>
</organism>
<dbReference type="Gene3D" id="3.40.50.2000">
    <property type="entry name" value="Glycogen Phosphorylase B"/>
    <property type="match status" value="2"/>
</dbReference>
<evidence type="ECO:0000259" key="3">
    <source>
        <dbReference type="Pfam" id="PF13439"/>
    </source>
</evidence>
<dbReference type="CDD" id="cd03801">
    <property type="entry name" value="GT4_PimA-like"/>
    <property type="match status" value="1"/>
</dbReference>
<dbReference type="Proteomes" id="UP000215607">
    <property type="component" value="Unassembled WGS sequence"/>
</dbReference>
<dbReference type="Pfam" id="PF00534">
    <property type="entry name" value="Glycos_transf_1"/>
    <property type="match status" value="1"/>
</dbReference>
<evidence type="ECO:0000256" key="1">
    <source>
        <dbReference type="SAM" id="MobiDB-lite"/>
    </source>
</evidence>
<accession>A0A256JLE2</accession>
<evidence type="ECO:0000313" key="4">
    <source>
        <dbReference type="EMBL" id="OYR69590.1"/>
    </source>
</evidence>
<dbReference type="RefSeq" id="WP_094592590.1">
    <property type="nucleotide sequence ID" value="NZ_NHPA01000013.1"/>
</dbReference>
<reference evidence="4 5" key="1">
    <citation type="journal article" date="2014" name="Front. Microbiol.">
        <title>Population and genomic analysis of the genus Halorubrum.</title>
        <authorList>
            <person name="Fullmer M.S."/>
            <person name="Soucy S.M."/>
            <person name="Swithers K.S."/>
            <person name="Makkay A.M."/>
            <person name="Wheeler R."/>
            <person name="Ventosa A."/>
            <person name="Gogarten J.P."/>
            <person name="Papke R.T."/>
        </authorList>
    </citation>
    <scope>NUCLEOTIDE SEQUENCE [LARGE SCALE GENOMIC DNA]</scope>
    <source>
        <strain evidence="4 5">Ga2p</strain>
    </source>
</reference>